<evidence type="ECO:0000313" key="1">
    <source>
        <dbReference type="EMBL" id="MQQ53005.1"/>
    </source>
</evidence>
<gene>
    <name evidence="1" type="ORF">GEZ89_08645</name>
</gene>
<proteinExistence type="predicted"/>
<protein>
    <submittedName>
        <fullName evidence="1">Uncharacterized protein</fullName>
    </submittedName>
</protein>
<organism evidence="1 2">
    <name type="scientific">Streptococcus mitis</name>
    <dbReference type="NCBI Taxonomy" id="28037"/>
    <lineage>
        <taxon>Bacteria</taxon>
        <taxon>Bacillati</taxon>
        <taxon>Bacillota</taxon>
        <taxon>Bacilli</taxon>
        <taxon>Lactobacillales</taxon>
        <taxon>Streptococcaceae</taxon>
        <taxon>Streptococcus</taxon>
        <taxon>Streptococcus mitis group</taxon>
    </lineage>
</organism>
<dbReference type="AlphaFoldDB" id="A0A7X1RP73"/>
<sequence>MRIGEMVDQLENQGLKIDIFAYDGKPTISVFYLDHKKRGNKFIEIYGKKDNSIDFLYENMEVAKQDYYKKYDVSIVKFHKETISPTSLLEFIEKTSDDGPITKQIKIENCSDEDSIEVAVSSYNVVKELCQVRKK</sequence>
<name>A0A7X1RP73_STRMT</name>
<reference evidence="1 2" key="1">
    <citation type="submission" date="2019-10" db="EMBL/GenBank/DDBJ databases">
        <title>Streptococcus mitis of the oral and urogenital tracts.</title>
        <authorList>
            <person name="Price T."/>
            <person name="Mores C.R."/>
            <person name="Putonti C."/>
            <person name="Wolfe A.J."/>
        </authorList>
    </citation>
    <scope>NUCLEOTIDE SEQUENCE [LARGE SCALE GENOMIC DNA]</scope>
    <source>
        <strain evidence="1 2">SM16</strain>
    </source>
</reference>
<evidence type="ECO:0000313" key="2">
    <source>
        <dbReference type="Proteomes" id="UP000467560"/>
    </source>
</evidence>
<dbReference type="EMBL" id="WIJK01000028">
    <property type="protein sequence ID" value="MQQ53005.1"/>
    <property type="molecule type" value="Genomic_DNA"/>
</dbReference>
<accession>A0A7X1RP73</accession>
<dbReference type="Proteomes" id="UP000467560">
    <property type="component" value="Unassembled WGS sequence"/>
</dbReference>
<dbReference type="RefSeq" id="WP_153225701.1">
    <property type="nucleotide sequence ID" value="NZ_WIJK01000028.1"/>
</dbReference>
<comment type="caution">
    <text evidence="1">The sequence shown here is derived from an EMBL/GenBank/DDBJ whole genome shotgun (WGS) entry which is preliminary data.</text>
</comment>